<proteinExistence type="predicted"/>
<dbReference type="EMBL" id="LK021340">
    <property type="protein sequence ID" value="CDQ46130.1"/>
    <property type="molecule type" value="Genomic_DNA"/>
</dbReference>
<evidence type="ECO:0000313" key="2">
    <source>
        <dbReference type="EMBL" id="CDQ46130.1"/>
    </source>
</evidence>
<gene>
    <name evidence="2" type="ORF">BN1047_04034</name>
</gene>
<dbReference type="Proteomes" id="UP000028864">
    <property type="component" value="Unassembled WGS sequence"/>
</dbReference>
<dbReference type="PANTHER" id="PTHR31435:SF10">
    <property type="entry name" value="BSR4717 PROTEIN"/>
    <property type="match status" value="1"/>
</dbReference>
<dbReference type="Pfam" id="PF14542">
    <property type="entry name" value="Acetyltransf_CG"/>
    <property type="match status" value="1"/>
</dbReference>
<dbReference type="Gene3D" id="3.40.630.30">
    <property type="match status" value="1"/>
</dbReference>
<feature type="domain" description="N-acetyltransferase" evidence="1">
    <location>
        <begin position="6"/>
        <end position="92"/>
    </location>
</feature>
<dbReference type="PANTHER" id="PTHR31435">
    <property type="entry name" value="PROTEIN NATD1"/>
    <property type="match status" value="1"/>
</dbReference>
<evidence type="ECO:0000313" key="3">
    <source>
        <dbReference type="Proteomes" id="UP000028864"/>
    </source>
</evidence>
<dbReference type="InterPro" id="IPR045057">
    <property type="entry name" value="Gcn5-rel_NAT"/>
</dbReference>
<dbReference type="SUPFAM" id="SSF55729">
    <property type="entry name" value="Acyl-CoA N-acyltransferases (Nat)"/>
    <property type="match status" value="1"/>
</dbReference>
<accession>A0AAV2WP96</accession>
<evidence type="ECO:0000259" key="1">
    <source>
        <dbReference type="PROSITE" id="PS51729"/>
    </source>
</evidence>
<dbReference type="InterPro" id="IPR031165">
    <property type="entry name" value="GNAT_YJDJ"/>
</dbReference>
<organism evidence="2 3">
    <name type="scientific">Mycolicibacterium neoaurum</name>
    <name type="common">Mycobacterium neoaurum</name>
    <dbReference type="NCBI Taxonomy" id="1795"/>
    <lineage>
        <taxon>Bacteria</taxon>
        <taxon>Bacillati</taxon>
        <taxon>Actinomycetota</taxon>
        <taxon>Actinomycetes</taxon>
        <taxon>Mycobacteriales</taxon>
        <taxon>Mycobacteriaceae</taxon>
        <taxon>Mycolicibacterium</taxon>
    </lineage>
</organism>
<dbReference type="AlphaFoldDB" id="A0AAV2WP96"/>
<dbReference type="RefSeq" id="WP_030134866.1">
    <property type="nucleotide sequence ID" value="NZ_CP074376.1"/>
</dbReference>
<reference evidence="2" key="2">
    <citation type="submission" date="2015-09" db="EMBL/GenBank/DDBJ databases">
        <title>Draft genome sequence of Mycobacterium neoaurum DSM 44074.</title>
        <authorList>
            <person name="Croce O."/>
            <person name="Robert C."/>
            <person name="Raoult D."/>
            <person name="Drancourt M."/>
        </authorList>
    </citation>
    <scope>NUCLEOTIDE SEQUENCE</scope>
    <source>
        <strain evidence="2">DSM 44074</strain>
    </source>
</reference>
<reference evidence="2" key="1">
    <citation type="submission" date="2014-05" db="EMBL/GenBank/DDBJ databases">
        <authorList>
            <person name="Urmite Genomes"/>
        </authorList>
    </citation>
    <scope>NUCLEOTIDE SEQUENCE</scope>
    <source>
        <strain evidence="2">DSM 44074</strain>
    </source>
</reference>
<dbReference type="PROSITE" id="PS51729">
    <property type="entry name" value="GNAT_YJDJ"/>
    <property type="match status" value="1"/>
</dbReference>
<name>A0AAV2WP96_MYCNE</name>
<sequence length="103" mass="11342">MTDTITDATERNRFEIHHGQDLAGFAEYRDHGGQRIFYHTEIGEQYGGKGLGSKLIRDALADTVAAGMRIVPVCSFVAKFLDSHDDFAGSVDEVTPEIRALVD</sequence>
<dbReference type="InterPro" id="IPR016181">
    <property type="entry name" value="Acyl_CoA_acyltransferase"/>
</dbReference>
<protein>
    <submittedName>
        <fullName evidence="2">Acetyltransferase</fullName>
    </submittedName>
</protein>